<comment type="caution">
    <text evidence="5">The sequence shown here is derived from an EMBL/GenBank/DDBJ whole genome shotgun (WGS) entry which is preliminary data.</text>
</comment>
<dbReference type="Pfam" id="PF00270">
    <property type="entry name" value="DEAD"/>
    <property type="match status" value="1"/>
</dbReference>
<feature type="domain" description="Helicase C-terminal" evidence="3">
    <location>
        <begin position="280"/>
        <end position="421"/>
    </location>
</feature>
<evidence type="ECO:0000313" key="7">
    <source>
        <dbReference type="Proteomes" id="UP000570010"/>
    </source>
</evidence>
<evidence type="ECO:0000313" key="6">
    <source>
        <dbReference type="Proteomes" id="UP000472971"/>
    </source>
</evidence>
<reference evidence="5 6" key="1">
    <citation type="submission" date="2020-02" db="EMBL/GenBank/DDBJ databases">
        <title>Bacillus aquiflavi sp. nov., isolated from yellow water of strong flavor Chinese baijiu in Yibin region of China.</title>
        <authorList>
            <person name="Xie J."/>
        </authorList>
    </citation>
    <scope>NUCLEOTIDE SEQUENCE [LARGE SCALE GENOMIC DNA]</scope>
    <source>
        <strain evidence="5 6">3H-10</strain>
    </source>
</reference>
<evidence type="ECO:0000256" key="1">
    <source>
        <dbReference type="ARBA" id="ARBA00022741"/>
    </source>
</evidence>
<dbReference type="NCBIfam" id="TIGR03158">
    <property type="entry name" value="cas3_cyano"/>
    <property type="match status" value="1"/>
</dbReference>
<evidence type="ECO:0000259" key="3">
    <source>
        <dbReference type="PROSITE" id="PS51194"/>
    </source>
</evidence>
<dbReference type="GO" id="GO:0016887">
    <property type="term" value="F:ATP hydrolysis activity"/>
    <property type="evidence" value="ECO:0007669"/>
    <property type="project" value="TreeGrafter"/>
</dbReference>
<protein>
    <submittedName>
        <fullName evidence="5">Type I-D CRISPR-associated helicase Cas3</fullName>
    </submittedName>
</protein>
<keyword evidence="6" id="KW-1185">Reference proteome</keyword>
<dbReference type="PANTHER" id="PTHR47962">
    <property type="entry name" value="ATP-DEPENDENT HELICASE LHR-RELATED-RELATED"/>
    <property type="match status" value="1"/>
</dbReference>
<dbReference type="Gene3D" id="3.40.50.300">
    <property type="entry name" value="P-loop containing nucleotide triphosphate hydrolases"/>
    <property type="match status" value="2"/>
</dbReference>
<evidence type="ECO:0000313" key="5">
    <source>
        <dbReference type="EMBL" id="NEY82080.1"/>
    </source>
</evidence>
<keyword evidence="2" id="KW-0067">ATP-binding</keyword>
<dbReference type="AlphaFoldDB" id="A0A6B3VUY3"/>
<dbReference type="InterPro" id="IPR001650">
    <property type="entry name" value="Helicase_C-like"/>
</dbReference>
<proteinExistence type="predicted"/>
<accession>A0A6B3VUY3</accession>
<reference evidence="4 7" key="2">
    <citation type="submission" date="2020-07" db="EMBL/GenBank/DDBJ databases">
        <authorList>
            <person name="Feng H."/>
        </authorList>
    </citation>
    <scope>NUCLEOTIDE SEQUENCE [LARGE SCALE GENOMIC DNA]</scope>
    <source>
        <strain evidence="7">s-12</strain>
        <strain evidence="4">S-12</strain>
    </source>
</reference>
<dbReference type="EMBL" id="JAAIWN010000026">
    <property type="protein sequence ID" value="NEY82080.1"/>
    <property type="molecule type" value="Genomic_DNA"/>
</dbReference>
<dbReference type="SUPFAM" id="SSF52540">
    <property type="entry name" value="P-loop containing nucleoside triphosphate hydrolases"/>
    <property type="match status" value="1"/>
</dbReference>
<dbReference type="PROSITE" id="PS51194">
    <property type="entry name" value="HELICASE_CTER"/>
    <property type="match status" value="1"/>
</dbReference>
<dbReference type="PANTHER" id="PTHR47962:SF5">
    <property type="entry name" value="ATP-DEPENDENT HELICASE LHR-RELATED"/>
    <property type="match status" value="1"/>
</dbReference>
<dbReference type="RefSeq" id="WP_163242468.1">
    <property type="nucleotide sequence ID" value="NZ_JAAIWN010000026.1"/>
</dbReference>
<dbReference type="SMART" id="SM00490">
    <property type="entry name" value="HELICc"/>
    <property type="match status" value="1"/>
</dbReference>
<name>A0A6B3VUY3_9BACI</name>
<dbReference type="EMBL" id="JACEIO010000028">
    <property type="protein sequence ID" value="MBA4537824.1"/>
    <property type="molecule type" value="Genomic_DNA"/>
</dbReference>
<dbReference type="InterPro" id="IPR052511">
    <property type="entry name" value="ATP-dep_Helicase"/>
</dbReference>
<dbReference type="Pfam" id="PF00271">
    <property type="entry name" value="Helicase_C"/>
    <property type="match status" value="1"/>
</dbReference>
<evidence type="ECO:0000256" key="2">
    <source>
        <dbReference type="ARBA" id="ARBA00022840"/>
    </source>
</evidence>
<keyword evidence="1" id="KW-0547">Nucleotide-binding</keyword>
<dbReference type="InterPro" id="IPR017575">
    <property type="entry name" value="CRISPR-assoc_helicase_Cas3"/>
</dbReference>
<dbReference type="GO" id="GO:0005524">
    <property type="term" value="F:ATP binding"/>
    <property type="evidence" value="ECO:0007669"/>
    <property type="project" value="UniProtKB-KW"/>
</dbReference>
<gene>
    <name evidence="5" type="primary">cas3</name>
    <name evidence="5" type="ORF">G4D64_11340</name>
    <name evidence="4" type="ORF">H1Z61_11950</name>
</gene>
<dbReference type="GO" id="GO:0003677">
    <property type="term" value="F:DNA binding"/>
    <property type="evidence" value="ECO:0007669"/>
    <property type="project" value="TreeGrafter"/>
</dbReference>
<evidence type="ECO:0000313" key="4">
    <source>
        <dbReference type="EMBL" id="MBA4537824.1"/>
    </source>
</evidence>
<sequence>MYHLRAERAFTYDKPFMNEINPYAHQYVQLELIRKAFAEKKNVVIWNEAMTGAGKTLANYSYLAEQKDVKAIGVYPVNELVKDQFLSLEENLPKDSFEEFVVWTSEELNLIKEQCETRLQQLKRLSGRFSKAILTNPDYLTLIAQERLFAPKLLRGDKHELFHQLAVNYRLQIFDEFHLYSITEMNLIAQWIALLTSFYKEMSYVFVFSSATPNEYFEQLISNAGLEIWKVKDEIDKWESEQKDTKIAERIFLEPLRLQLIGTSLAQWNTSEKLKDYWETFEHNYLVHFPDAKGLIVFDSIYEAEEVARFLKSKGYDVGEVHGLSEREQGKSRAALGKQITVATATIEVGVDFKDDIHKDYIIFEARNPGSFMQRLGRIGRGKRKKPNPLLYAIAFVPEYVEEFINNRADQDLDRSTLKSLVISGYDKTENFSNFIEKTGGMMLLHSEYFYASQFLDESEKLDYQTKMKKLIENMYHIAYEEQRQRYRTWRNDKLIEPLLSFRGQNMLESLEFKELDREETFYPDLWFWEENTDHFPLKKYDYSYIFRNYHFYFVTKEELLERLKKYDQSKLMQYENQMKRYPALGYAVLTKRRDRADRVSFYWDLSFRIRSHIDGEVTRTANMQLASEDPSLNLQLQRLNRQWKAEKKSWIIYVSSEEPYQLQRRYKLPPMFRIYQARYRNRKMSVSFNIDAFKLWSVCERIRSDVI</sequence>
<dbReference type="InterPro" id="IPR027417">
    <property type="entry name" value="P-loop_NTPase"/>
</dbReference>
<organism evidence="5 6">
    <name type="scientific">Bacillus aquiflavi</name>
    <dbReference type="NCBI Taxonomy" id="2672567"/>
    <lineage>
        <taxon>Bacteria</taxon>
        <taxon>Bacillati</taxon>
        <taxon>Bacillota</taxon>
        <taxon>Bacilli</taxon>
        <taxon>Bacillales</taxon>
        <taxon>Bacillaceae</taxon>
        <taxon>Bacillus</taxon>
    </lineage>
</organism>
<dbReference type="Proteomes" id="UP000472971">
    <property type="component" value="Unassembled WGS sequence"/>
</dbReference>
<dbReference type="InterPro" id="IPR011545">
    <property type="entry name" value="DEAD/DEAH_box_helicase_dom"/>
</dbReference>
<dbReference type="Proteomes" id="UP000570010">
    <property type="component" value="Unassembled WGS sequence"/>
</dbReference>